<feature type="region of interest" description="Disordered" evidence="1">
    <location>
        <begin position="1"/>
        <end position="35"/>
    </location>
</feature>
<accession>A0A6G1FQI7</accession>
<reference evidence="4" key="3">
    <citation type="submission" date="2025-04" db="UniProtKB">
        <authorList>
            <consortium name="RefSeq"/>
        </authorList>
    </citation>
    <scope>IDENTIFICATION</scope>
    <source>
        <strain evidence="4">CBS 781.70</strain>
    </source>
</reference>
<evidence type="ECO:0000313" key="2">
    <source>
        <dbReference type="EMBL" id="KAF1808006.1"/>
    </source>
</evidence>
<name>A0A6G1FQI7_9PEZI</name>
<dbReference type="AlphaFoldDB" id="A0A6G1FQI7"/>
<feature type="compositionally biased region" description="Polar residues" evidence="1">
    <location>
        <begin position="1"/>
        <end position="12"/>
    </location>
</feature>
<organism evidence="2">
    <name type="scientific">Eremomyces bilateralis CBS 781.70</name>
    <dbReference type="NCBI Taxonomy" id="1392243"/>
    <lineage>
        <taxon>Eukaryota</taxon>
        <taxon>Fungi</taxon>
        <taxon>Dikarya</taxon>
        <taxon>Ascomycota</taxon>
        <taxon>Pezizomycotina</taxon>
        <taxon>Dothideomycetes</taxon>
        <taxon>Dothideomycetes incertae sedis</taxon>
        <taxon>Eremomycetales</taxon>
        <taxon>Eremomycetaceae</taxon>
        <taxon>Eremomyces</taxon>
    </lineage>
</organism>
<evidence type="ECO:0000313" key="3">
    <source>
        <dbReference type="Proteomes" id="UP000504638"/>
    </source>
</evidence>
<evidence type="ECO:0000313" key="4">
    <source>
        <dbReference type="RefSeq" id="XP_033529637.1"/>
    </source>
</evidence>
<dbReference type="GeneID" id="54415352"/>
<reference evidence="4" key="2">
    <citation type="submission" date="2020-04" db="EMBL/GenBank/DDBJ databases">
        <authorList>
            <consortium name="NCBI Genome Project"/>
        </authorList>
    </citation>
    <scope>NUCLEOTIDE SEQUENCE</scope>
    <source>
        <strain evidence="4">CBS 781.70</strain>
    </source>
</reference>
<feature type="compositionally biased region" description="Low complexity" evidence="1">
    <location>
        <begin position="22"/>
        <end position="34"/>
    </location>
</feature>
<protein>
    <submittedName>
        <fullName evidence="2 4">Uncharacterized protein</fullName>
    </submittedName>
</protein>
<gene>
    <name evidence="2 4" type="ORF">P152DRAFT_259448</name>
</gene>
<proteinExistence type="predicted"/>
<sequence>MSTPPFISSELSSIPPDETYLSSSPSTSSSPSDSACCRKKKLQPFDKLRETLYLWREQRFTFKEFLRAWLLSDRHHGTLGRSTRVGIFRELLEEEEIREVIGHPPSSRHNWQPLLKELDGLAEYKYFDTFDPDTAHEWDIDLKDVRKVIKTGAPEWYRCLDLVLRNCRSQEPDQRETLSKGTIGQMYTMTAVACRSRKR</sequence>
<dbReference type="EMBL" id="ML975194">
    <property type="protein sequence ID" value="KAF1808006.1"/>
    <property type="molecule type" value="Genomic_DNA"/>
</dbReference>
<feature type="non-terminal residue" evidence="2">
    <location>
        <position position="199"/>
    </location>
</feature>
<dbReference type="Proteomes" id="UP000504638">
    <property type="component" value="Unplaced"/>
</dbReference>
<reference evidence="2 4" key="1">
    <citation type="submission" date="2020-01" db="EMBL/GenBank/DDBJ databases">
        <authorList>
            <consortium name="DOE Joint Genome Institute"/>
            <person name="Haridas S."/>
            <person name="Albert R."/>
            <person name="Binder M."/>
            <person name="Bloem J."/>
            <person name="Labutti K."/>
            <person name="Salamov A."/>
            <person name="Andreopoulos B."/>
            <person name="Baker S.E."/>
            <person name="Barry K."/>
            <person name="Bills G."/>
            <person name="Bluhm B.H."/>
            <person name="Cannon C."/>
            <person name="Castanera R."/>
            <person name="Culley D.E."/>
            <person name="Daum C."/>
            <person name="Ezra D."/>
            <person name="Gonzalez J.B."/>
            <person name="Henrissat B."/>
            <person name="Kuo A."/>
            <person name="Liang C."/>
            <person name="Lipzen A."/>
            <person name="Lutzoni F."/>
            <person name="Magnuson J."/>
            <person name="Mondo S."/>
            <person name="Nolan M."/>
            <person name="Ohm R."/>
            <person name="Pangilinan J."/>
            <person name="Park H.-J."/>
            <person name="Ramirez L."/>
            <person name="Alfaro M."/>
            <person name="Sun H."/>
            <person name="Tritt A."/>
            <person name="Yoshinaga Y."/>
            <person name="Zwiers L.-H."/>
            <person name="Turgeon B.G."/>
            <person name="Goodwin S.B."/>
            <person name="Spatafora J.W."/>
            <person name="Crous P.W."/>
            <person name="Grigoriev I.V."/>
        </authorList>
    </citation>
    <scope>NUCLEOTIDE SEQUENCE</scope>
    <source>
        <strain evidence="2 4">CBS 781.70</strain>
    </source>
</reference>
<keyword evidence="3" id="KW-1185">Reference proteome</keyword>
<evidence type="ECO:0000256" key="1">
    <source>
        <dbReference type="SAM" id="MobiDB-lite"/>
    </source>
</evidence>
<dbReference type="RefSeq" id="XP_033529637.1">
    <property type="nucleotide sequence ID" value="XM_033674782.1"/>
</dbReference>